<dbReference type="GO" id="GO:0015074">
    <property type="term" value="P:DNA integration"/>
    <property type="evidence" value="ECO:0007669"/>
    <property type="project" value="InterPro"/>
</dbReference>
<dbReference type="EMBL" id="LAZR01035760">
    <property type="protein sequence ID" value="KKL26649.1"/>
    <property type="molecule type" value="Genomic_DNA"/>
</dbReference>
<dbReference type="InterPro" id="IPR050090">
    <property type="entry name" value="Tyrosine_recombinase_XerCD"/>
</dbReference>
<evidence type="ECO:0000259" key="3">
    <source>
        <dbReference type="PROSITE" id="PS51898"/>
    </source>
</evidence>
<dbReference type="PROSITE" id="PS51898">
    <property type="entry name" value="TYR_RECOMBINASE"/>
    <property type="match status" value="1"/>
</dbReference>
<dbReference type="InterPro" id="IPR002104">
    <property type="entry name" value="Integrase_catalytic"/>
</dbReference>
<feature type="non-terminal residue" evidence="4">
    <location>
        <position position="365"/>
    </location>
</feature>
<evidence type="ECO:0000256" key="2">
    <source>
        <dbReference type="ARBA" id="ARBA00023172"/>
    </source>
</evidence>
<dbReference type="Pfam" id="PF00589">
    <property type="entry name" value="Phage_integrase"/>
    <property type="match status" value="1"/>
</dbReference>
<dbReference type="GO" id="GO:0003677">
    <property type="term" value="F:DNA binding"/>
    <property type="evidence" value="ECO:0007669"/>
    <property type="project" value="UniProtKB-KW"/>
</dbReference>
<dbReference type="PANTHER" id="PTHR30349">
    <property type="entry name" value="PHAGE INTEGRASE-RELATED"/>
    <property type="match status" value="1"/>
</dbReference>
<name>A0A0F9BXM9_9ZZZZ</name>
<organism evidence="4">
    <name type="scientific">marine sediment metagenome</name>
    <dbReference type="NCBI Taxonomy" id="412755"/>
    <lineage>
        <taxon>unclassified sequences</taxon>
        <taxon>metagenomes</taxon>
        <taxon>ecological metagenomes</taxon>
    </lineage>
</organism>
<evidence type="ECO:0000313" key="4">
    <source>
        <dbReference type="EMBL" id="KKL26649.1"/>
    </source>
</evidence>
<accession>A0A0F9BXM9</accession>
<evidence type="ECO:0000256" key="1">
    <source>
        <dbReference type="ARBA" id="ARBA00023125"/>
    </source>
</evidence>
<dbReference type="AlphaFoldDB" id="A0A0F9BXM9"/>
<keyword evidence="1" id="KW-0238">DNA-binding</keyword>
<dbReference type="SUPFAM" id="SSF56349">
    <property type="entry name" value="DNA breaking-rejoining enzymes"/>
    <property type="match status" value="1"/>
</dbReference>
<dbReference type="InterPro" id="IPR011010">
    <property type="entry name" value="DNA_brk_join_enz"/>
</dbReference>
<sequence length="365" mass="43148">MPRYKEPFSLYPRKTKKNIIVWYYRTYNEKGRRTIGRSTGESSKTLARQYCQKLISKNKLIPQKSPTLAEWAEKRRWWIWGECLYIKGRLARSSADRPAITRRYADLNYRVLEQRILSEHGDKRLDTITPEDCEKLLFYWADQGFTHKTVNNWASAYRVMLGEAARIDIIERNPWEKVLSLVPNSKRRGLLTMAEARQLLNPATYEKVWDGHHMYYCINLVAALTAMRQGEILALRRGNVFSDHLHVKHSWATKYGQGKTKTKEIADVPIPGFLYREMEKYLKGKGYIFSFSDGRRPATGNRVTEWLYRAMRNIGISEHERAERNLTFHSWRHFFNTYLRSRGVPDSKIKAVTRHKTQEMTEHYT</sequence>
<gene>
    <name evidence="4" type="ORF">LCGC14_2393170</name>
</gene>
<protein>
    <recommendedName>
        <fullName evidence="3">Tyr recombinase domain-containing protein</fullName>
    </recommendedName>
</protein>
<feature type="domain" description="Tyr recombinase" evidence="3">
    <location>
        <begin position="186"/>
        <end position="365"/>
    </location>
</feature>
<dbReference type="InterPro" id="IPR013762">
    <property type="entry name" value="Integrase-like_cat_sf"/>
</dbReference>
<dbReference type="Gene3D" id="1.10.150.130">
    <property type="match status" value="1"/>
</dbReference>
<dbReference type="GO" id="GO:0006310">
    <property type="term" value="P:DNA recombination"/>
    <property type="evidence" value="ECO:0007669"/>
    <property type="project" value="UniProtKB-KW"/>
</dbReference>
<reference evidence="4" key="1">
    <citation type="journal article" date="2015" name="Nature">
        <title>Complex archaea that bridge the gap between prokaryotes and eukaryotes.</title>
        <authorList>
            <person name="Spang A."/>
            <person name="Saw J.H."/>
            <person name="Jorgensen S.L."/>
            <person name="Zaremba-Niedzwiedzka K."/>
            <person name="Martijn J."/>
            <person name="Lind A.E."/>
            <person name="van Eijk R."/>
            <person name="Schleper C."/>
            <person name="Guy L."/>
            <person name="Ettema T.J."/>
        </authorList>
    </citation>
    <scope>NUCLEOTIDE SEQUENCE</scope>
</reference>
<dbReference type="Gene3D" id="1.10.443.10">
    <property type="entry name" value="Intergrase catalytic core"/>
    <property type="match status" value="1"/>
</dbReference>
<comment type="caution">
    <text evidence="4">The sequence shown here is derived from an EMBL/GenBank/DDBJ whole genome shotgun (WGS) entry which is preliminary data.</text>
</comment>
<dbReference type="InterPro" id="IPR010998">
    <property type="entry name" value="Integrase_recombinase_N"/>
</dbReference>
<keyword evidence="2" id="KW-0233">DNA recombination</keyword>
<dbReference type="PANTHER" id="PTHR30349:SF41">
    <property type="entry name" value="INTEGRASE_RECOMBINASE PROTEIN MJ0367-RELATED"/>
    <property type="match status" value="1"/>
</dbReference>
<proteinExistence type="predicted"/>